<dbReference type="Gene3D" id="3.30.565.10">
    <property type="entry name" value="Histidine kinase-like ATPase, C-terminal domain"/>
    <property type="match status" value="1"/>
</dbReference>
<dbReference type="GO" id="GO:0046983">
    <property type="term" value="F:protein dimerization activity"/>
    <property type="evidence" value="ECO:0007669"/>
    <property type="project" value="InterPro"/>
</dbReference>
<protein>
    <submittedName>
        <fullName evidence="7">Signal transduction histidine kinase</fullName>
    </submittedName>
</protein>
<evidence type="ECO:0000256" key="4">
    <source>
        <dbReference type="SAM" id="Phobius"/>
    </source>
</evidence>
<dbReference type="AlphaFoldDB" id="A0A4R1L175"/>
<dbReference type="InterPro" id="IPR011712">
    <property type="entry name" value="Sig_transdc_His_kin_sub3_dim/P"/>
</dbReference>
<organism evidence="7 8">
    <name type="scientific">Acidipila rosea</name>
    <dbReference type="NCBI Taxonomy" id="768535"/>
    <lineage>
        <taxon>Bacteria</taxon>
        <taxon>Pseudomonadati</taxon>
        <taxon>Acidobacteriota</taxon>
        <taxon>Terriglobia</taxon>
        <taxon>Terriglobales</taxon>
        <taxon>Acidobacteriaceae</taxon>
        <taxon>Acidipila</taxon>
    </lineage>
</organism>
<keyword evidence="3" id="KW-0902">Two-component regulatory system</keyword>
<dbReference type="Pfam" id="PF07494">
    <property type="entry name" value="Reg_prop"/>
    <property type="match status" value="11"/>
</dbReference>
<dbReference type="Pfam" id="PF02518">
    <property type="entry name" value="HATPase_c"/>
    <property type="match status" value="1"/>
</dbReference>
<dbReference type="PANTHER" id="PTHR24421">
    <property type="entry name" value="NITRATE/NITRITE SENSOR PROTEIN NARX-RELATED"/>
    <property type="match status" value="1"/>
</dbReference>
<feature type="transmembrane region" description="Helical" evidence="4">
    <location>
        <begin position="782"/>
        <end position="800"/>
    </location>
</feature>
<accession>A0A4R1L175</accession>
<dbReference type="InterPro" id="IPR005467">
    <property type="entry name" value="His_kinase_dom"/>
</dbReference>
<keyword evidence="8" id="KW-1185">Reference proteome</keyword>
<keyword evidence="4" id="KW-1133">Transmembrane helix</keyword>
<keyword evidence="2 7" id="KW-0418">Kinase</keyword>
<evidence type="ECO:0000313" key="8">
    <source>
        <dbReference type="Proteomes" id="UP000295210"/>
    </source>
</evidence>
<dbReference type="SMART" id="SM00387">
    <property type="entry name" value="HATPase_c"/>
    <property type="match status" value="1"/>
</dbReference>
<dbReference type="PANTHER" id="PTHR24421:SF62">
    <property type="entry name" value="SENSORY TRANSDUCTION HISTIDINE KINASE"/>
    <property type="match status" value="1"/>
</dbReference>
<gene>
    <name evidence="7" type="ORF">C7378_2864</name>
</gene>
<dbReference type="InterPro" id="IPR011123">
    <property type="entry name" value="Y_Y_Y"/>
</dbReference>
<dbReference type="SUPFAM" id="SSF63829">
    <property type="entry name" value="Calcium-dependent phosphotriesterase"/>
    <property type="match status" value="3"/>
</dbReference>
<evidence type="ECO:0000256" key="1">
    <source>
        <dbReference type="ARBA" id="ARBA00022679"/>
    </source>
</evidence>
<dbReference type="InterPro" id="IPR036890">
    <property type="entry name" value="HATPase_C_sf"/>
</dbReference>
<dbReference type="Gene3D" id="2.130.10.10">
    <property type="entry name" value="YVTN repeat-like/Quinoprotein amine dehydrogenase"/>
    <property type="match status" value="5"/>
</dbReference>
<dbReference type="GO" id="GO:0000155">
    <property type="term" value="F:phosphorelay sensor kinase activity"/>
    <property type="evidence" value="ECO:0007669"/>
    <property type="project" value="InterPro"/>
</dbReference>
<dbReference type="Proteomes" id="UP000295210">
    <property type="component" value="Unassembled WGS sequence"/>
</dbReference>
<feature type="domain" description="Histidine kinase" evidence="6">
    <location>
        <begin position="820"/>
        <end position="1017"/>
    </location>
</feature>
<sequence length="1017" mass="109748">MFTARILRAACSLAALFAALTLPALGLDPHKELRSFNYQSWQTDSGLPQNTVHAVLQTRDGYLWFATEAGLVRYDGAQFAVYDRQNTPGLAGDVINGLTQDSAGTLWISTAAGLTSFRDGVFRSYTAQDGLPASTVWRTFEGRTGELWAVTAGGLARLSHGRWTAFPVAQGLEDADPVLQAPDGTIWVGTISGLIRLSPAGHAQALLDASQVQSLAQDNAGRLWVGTRTGLVLIEKDGAVHPFALPATDITALLPDDEGRLWIGAGKGLWLWNGHALRGYSAQDGLPSDAITRLYEDHRHTLWIATSRGIARLADGSLQSFTARQGLSGNSVLAFLEDREGDLWLGTESGGVGVLRDRKFTTYTSQEGLSDDLARAIYQDRRGGMWVGTNGGGLNRWNGKGFTALTTASGLSSNIVLALADDASGDLWVGTPDGLDRLRNGHATAFTSADGLADDFVRSLTTDSRGALWIGTRRGLTHYADGQFQSYSSLDGLGSDLVGALLADRDGSLWIGTLGGLTHYVRGHFTNITTANGLSSNIITALYQDPAGTLWIGTSGGGLDRLAAGHVTAYPPASGGLPPNIYSILEDSGNHLWLSSNKGIFRVSKAALDRFAAGQDSSVAIDAYGTADGMKISECSSGGHPAAAKRVDGSMWFATLRGVATVNPEQMAINHVPPLVAIEQVSIDDRALSGGELARVSPGGSRFAFQYAGLSFVAPQKVHFRYKLDGFDRHWIDAGSRRVAYYTNIPPGRYTFRVAAANNDGIWSERDAAVSFRLMPHFYQTYWFDLALLLAAILFGYELYRRRVRRVEQQFTAVMAERNRIAREIHDTLAQGFVAVSVQLEIVSRVLASSTETAKAHLDEARSLVRHCLDEARSSIWDLRSQNASQEDLVARLKRVAAHVIGTAPVEMRVKVEGSYRPLPPQVERELVRIAQEAMTNAIRHGHPGRIDLLLRFETARFEMKVHDDGRGFSGGALSAGPDGHFGVTGMKERAREIGGELSIVSEPGHGTEVVVSLPID</sequence>
<dbReference type="Gene3D" id="1.20.5.1930">
    <property type="match status" value="1"/>
</dbReference>
<dbReference type="OrthoDB" id="176203at2"/>
<dbReference type="InterPro" id="IPR003594">
    <property type="entry name" value="HATPase_dom"/>
</dbReference>
<dbReference type="InterPro" id="IPR050482">
    <property type="entry name" value="Sensor_HK_TwoCompSys"/>
</dbReference>
<dbReference type="InterPro" id="IPR013783">
    <property type="entry name" value="Ig-like_fold"/>
</dbReference>
<evidence type="ECO:0000256" key="5">
    <source>
        <dbReference type="SAM" id="SignalP"/>
    </source>
</evidence>
<evidence type="ECO:0000259" key="6">
    <source>
        <dbReference type="PROSITE" id="PS50109"/>
    </source>
</evidence>
<feature type="chain" id="PRO_5020194399" evidence="5">
    <location>
        <begin position="27"/>
        <end position="1017"/>
    </location>
</feature>
<dbReference type="GO" id="GO:0016020">
    <property type="term" value="C:membrane"/>
    <property type="evidence" value="ECO:0007669"/>
    <property type="project" value="InterPro"/>
</dbReference>
<dbReference type="EMBL" id="SMGK01000005">
    <property type="protein sequence ID" value="TCK71584.1"/>
    <property type="molecule type" value="Genomic_DNA"/>
</dbReference>
<dbReference type="PROSITE" id="PS50109">
    <property type="entry name" value="HIS_KIN"/>
    <property type="match status" value="1"/>
</dbReference>
<dbReference type="RefSeq" id="WP_131998098.1">
    <property type="nucleotide sequence ID" value="NZ_SMGK01000005.1"/>
</dbReference>
<dbReference type="CDD" id="cd16917">
    <property type="entry name" value="HATPase_UhpB-NarQ-NarX-like"/>
    <property type="match status" value="1"/>
</dbReference>
<dbReference type="InterPro" id="IPR015943">
    <property type="entry name" value="WD40/YVTN_repeat-like_dom_sf"/>
</dbReference>
<dbReference type="InterPro" id="IPR011110">
    <property type="entry name" value="Reg_prop"/>
</dbReference>
<keyword evidence="4" id="KW-0472">Membrane</keyword>
<comment type="caution">
    <text evidence="7">The sequence shown here is derived from an EMBL/GenBank/DDBJ whole genome shotgun (WGS) entry which is preliminary data.</text>
</comment>
<name>A0A4R1L175_9BACT</name>
<keyword evidence="4" id="KW-0812">Transmembrane</keyword>
<proteinExistence type="predicted"/>
<keyword evidence="5" id="KW-0732">Signal</keyword>
<evidence type="ECO:0000256" key="3">
    <source>
        <dbReference type="ARBA" id="ARBA00023012"/>
    </source>
</evidence>
<keyword evidence="1" id="KW-0808">Transferase</keyword>
<dbReference type="Pfam" id="PF07495">
    <property type="entry name" value="Y_Y_Y"/>
    <property type="match status" value="1"/>
</dbReference>
<dbReference type="SUPFAM" id="SSF55874">
    <property type="entry name" value="ATPase domain of HSP90 chaperone/DNA topoisomerase II/histidine kinase"/>
    <property type="match status" value="1"/>
</dbReference>
<evidence type="ECO:0000256" key="2">
    <source>
        <dbReference type="ARBA" id="ARBA00022777"/>
    </source>
</evidence>
<evidence type="ECO:0000313" key="7">
    <source>
        <dbReference type="EMBL" id="TCK71584.1"/>
    </source>
</evidence>
<dbReference type="Gene3D" id="2.60.40.10">
    <property type="entry name" value="Immunoglobulins"/>
    <property type="match status" value="1"/>
</dbReference>
<reference evidence="7 8" key="1">
    <citation type="submission" date="2019-03" db="EMBL/GenBank/DDBJ databases">
        <title>Genomic Encyclopedia of Type Strains, Phase IV (KMG-IV): sequencing the most valuable type-strain genomes for metagenomic binning, comparative biology and taxonomic classification.</title>
        <authorList>
            <person name="Goeker M."/>
        </authorList>
    </citation>
    <scope>NUCLEOTIDE SEQUENCE [LARGE SCALE GENOMIC DNA]</scope>
    <source>
        <strain evidence="7 8">DSM 103428</strain>
    </source>
</reference>
<dbReference type="Pfam" id="PF07730">
    <property type="entry name" value="HisKA_3"/>
    <property type="match status" value="1"/>
</dbReference>
<feature type="signal peptide" evidence="5">
    <location>
        <begin position="1"/>
        <end position="26"/>
    </location>
</feature>